<dbReference type="SUPFAM" id="SSF56954">
    <property type="entry name" value="Outer membrane efflux proteins (OEP)"/>
    <property type="match status" value="1"/>
</dbReference>
<organism evidence="9 10">
    <name type="scientific">Mucilaginibacter frigoritolerans</name>
    <dbReference type="NCBI Taxonomy" id="652788"/>
    <lineage>
        <taxon>Bacteria</taxon>
        <taxon>Pseudomonadati</taxon>
        <taxon>Bacteroidota</taxon>
        <taxon>Sphingobacteriia</taxon>
        <taxon>Sphingobacteriales</taxon>
        <taxon>Sphingobacteriaceae</taxon>
        <taxon>Mucilaginibacter</taxon>
    </lineage>
</organism>
<dbReference type="GO" id="GO:0009279">
    <property type="term" value="C:cell outer membrane"/>
    <property type="evidence" value="ECO:0007669"/>
    <property type="project" value="UniProtKB-SubCell"/>
</dbReference>
<evidence type="ECO:0000256" key="4">
    <source>
        <dbReference type="ARBA" id="ARBA00022452"/>
    </source>
</evidence>
<dbReference type="GO" id="GO:1990281">
    <property type="term" value="C:efflux pump complex"/>
    <property type="evidence" value="ECO:0007669"/>
    <property type="project" value="TreeGrafter"/>
</dbReference>
<reference evidence="9 10" key="1">
    <citation type="submission" date="2019-07" db="EMBL/GenBank/DDBJ databases">
        <title>Genomic Encyclopedia of Archaeal and Bacterial Type Strains, Phase II (KMG-II): from individual species to whole genera.</title>
        <authorList>
            <person name="Goeker M."/>
        </authorList>
    </citation>
    <scope>NUCLEOTIDE SEQUENCE [LARGE SCALE GENOMIC DNA]</scope>
    <source>
        <strain evidence="9 10">ATCC BAA-1854</strain>
    </source>
</reference>
<proteinExistence type="inferred from homology"/>
<comment type="caution">
    <text evidence="9">The sequence shown here is derived from an EMBL/GenBank/DDBJ whole genome shotgun (WGS) entry which is preliminary data.</text>
</comment>
<evidence type="ECO:0000313" key="10">
    <source>
        <dbReference type="Proteomes" id="UP000317010"/>
    </source>
</evidence>
<evidence type="ECO:0000256" key="5">
    <source>
        <dbReference type="ARBA" id="ARBA00022692"/>
    </source>
</evidence>
<evidence type="ECO:0000256" key="3">
    <source>
        <dbReference type="ARBA" id="ARBA00022448"/>
    </source>
</evidence>
<feature type="signal peptide" evidence="8">
    <location>
        <begin position="1"/>
        <end position="20"/>
    </location>
</feature>
<dbReference type="GO" id="GO:0015562">
    <property type="term" value="F:efflux transmembrane transporter activity"/>
    <property type="evidence" value="ECO:0007669"/>
    <property type="project" value="InterPro"/>
</dbReference>
<dbReference type="Gene3D" id="1.20.1600.10">
    <property type="entry name" value="Outer membrane efflux proteins (OEP)"/>
    <property type="match status" value="1"/>
</dbReference>
<dbReference type="GO" id="GO:0015288">
    <property type="term" value="F:porin activity"/>
    <property type="evidence" value="ECO:0007669"/>
    <property type="project" value="TreeGrafter"/>
</dbReference>
<evidence type="ECO:0000256" key="8">
    <source>
        <dbReference type="SAM" id="SignalP"/>
    </source>
</evidence>
<dbReference type="Proteomes" id="UP000317010">
    <property type="component" value="Unassembled WGS sequence"/>
</dbReference>
<keyword evidence="8" id="KW-0732">Signal</keyword>
<keyword evidence="7" id="KW-0998">Cell outer membrane</keyword>
<dbReference type="PANTHER" id="PTHR30026">
    <property type="entry name" value="OUTER MEMBRANE PROTEIN TOLC"/>
    <property type="match status" value="1"/>
</dbReference>
<dbReference type="RefSeq" id="WP_144915844.1">
    <property type="nucleotide sequence ID" value="NZ_VLLI01000015.1"/>
</dbReference>
<evidence type="ECO:0000256" key="6">
    <source>
        <dbReference type="ARBA" id="ARBA00023136"/>
    </source>
</evidence>
<evidence type="ECO:0000313" key="9">
    <source>
        <dbReference type="EMBL" id="TWI95534.1"/>
    </source>
</evidence>
<gene>
    <name evidence="9" type="ORF">JN11_04273</name>
</gene>
<comment type="subcellular location">
    <subcellularLocation>
        <location evidence="1">Cell outer membrane</location>
    </subcellularLocation>
</comment>
<keyword evidence="3" id="KW-0813">Transport</keyword>
<keyword evidence="6" id="KW-0472">Membrane</keyword>
<accession>A0A562TQR6</accession>
<comment type="similarity">
    <text evidence="2">Belongs to the outer membrane factor (OMF) (TC 1.B.17) family.</text>
</comment>
<protein>
    <submittedName>
        <fullName evidence="9">Outer membrane efflux protein</fullName>
    </submittedName>
</protein>
<dbReference type="OrthoDB" id="935706at2"/>
<evidence type="ECO:0000256" key="2">
    <source>
        <dbReference type="ARBA" id="ARBA00007613"/>
    </source>
</evidence>
<feature type="chain" id="PRO_5021763283" evidence="8">
    <location>
        <begin position="21"/>
        <end position="252"/>
    </location>
</feature>
<keyword evidence="10" id="KW-1185">Reference proteome</keyword>
<keyword evidence="5" id="KW-0812">Transmembrane</keyword>
<keyword evidence="4" id="KW-1134">Transmembrane beta strand</keyword>
<dbReference type="EMBL" id="VLLI01000015">
    <property type="protein sequence ID" value="TWI95534.1"/>
    <property type="molecule type" value="Genomic_DNA"/>
</dbReference>
<evidence type="ECO:0000256" key="1">
    <source>
        <dbReference type="ARBA" id="ARBA00004442"/>
    </source>
</evidence>
<dbReference type="InterPro" id="IPR051906">
    <property type="entry name" value="TolC-like"/>
</dbReference>
<dbReference type="Pfam" id="PF02321">
    <property type="entry name" value="OEP"/>
    <property type="match status" value="1"/>
</dbReference>
<sequence length="252" mass="28509">MRIKVFSTLFLLILHYACYAQTTGAERKSAPVLLDEQKELQQQIVPLDSILELAVNNSPSVKFQNDLIEAAKSQLEFSKKQWSNNVVGFVNYSAGNQSIVSADSQSPGTQTSSNVTNGLRVGVQVNLPLFELLGRKSQTKIYKHDLNSTINKKDESIQELKKEVILQYYNLLYSSNLLAIRSDAKQSTTSEYAIAEKQFRDGIIDLGELSRLKTIEVNARADYEEAKRQFSTYYNQFEVLVGVPFQQLILKR</sequence>
<evidence type="ECO:0000256" key="7">
    <source>
        <dbReference type="ARBA" id="ARBA00023237"/>
    </source>
</evidence>
<dbReference type="InterPro" id="IPR003423">
    <property type="entry name" value="OMP_efflux"/>
</dbReference>
<dbReference type="PANTHER" id="PTHR30026:SF20">
    <property type="entry name" value="OUTER MEMBRANE PROTEIN TOLC"/>
    <property type="match status" value="1"/>
</dbReference>
<name>A0A562TQR6_9SPHI</name>
<dbReference type="AlphaFoldDB" id="A0A562TQR6"/>